<evidence type="ECO:0000313" key="4">
    <source>
        <dbReference type="Proteomes" id="UP001058682"/>
    </source>
</evidence>
<evidence type="ECO:0000259" key="1">
    <source>
        <dbReference type="Pfam" id="PF01609"/>
    </source>
</evidence>
<dbReference type="GO" id="GO:0006313">
    <property type="term" value="P:DNA transposition"/>
    <property type="evidence" value="ECO:0007669"/>
    <property type="project" value="InterPro"/>
</dbReference>
<dbReference type="Proteomes" id="UP001058682">
    <property type="component" value="Chromosome"/>
</dbReference>
<evidence type="ECO:0000313" key="2">
    <source>
        <dbReference type="EMBL" id="UTY32934.1"/>
    </source>
</evidence>
<dbReference type="RefSeq" id="WP_255817784.1">
    <property type="nucleotide sequence ID" value="NZ_CP038804.1"/>
</dbReference>
<sequence length="374" mass="43237">MEIENIFDYFNDIKIISNHDGYFYSVKEALKILLLGLLCGRKNIREIHEWATEDIIKEKLRKEFGIEKIPCYYWLTCLLKLINIDSLNECFMNMAEALIKEYGTEKPLTIAIDGKTIRSTDKMSSYESPLHIVSAQVAEFGITLAQKCVKGKTNEIPTVQALIKTLNIKGHIIVADALNCQKETAKIIKEGKGDYLLSVKGKQPLLKTDIEEYVQDEILRKQMETACKSEKNRERVEKRTAFCTTNLGWMDNTDEWEGLSCIGAIHSEFKSKKGKSDEWHYYISSRKLTAQQLLDIARKEWVVETMHWLLDVHFREDFCRLLDKNLQQALNIGRKVALNLVSRYKQKNAPKSSLSHIMFKALMDISFIKKILQN</sequence>
<proteinExistence type="predicted"/>
<dbReference type="NCBIfam" id="NF033564">
    <property type="entry name" value="transpos_ISAs1"/>
    <property type="match status" value="1"/>
</dbReference>
<dbReference type="InterPro" id="IPR002559">
    <property type="entry name" value="Transposase_11"/>
</dbReference>
<protein>
    <submittedName>
        <fullName evidence="2">ISAs1 family transposase</fullName>
    </submittedName>
</protein>
<dbReference type="AlphaFoldDB" id="A0AAE9MRZ3"/>
<reference evidence="2" key="1">
    <citation type="submission" date="2019-04" db="EMBL/GenBank/DDBJ databases">
        <title>Whole genome sequencing of oral phylogroup 2 treponemes.</title>
        <authorList>
            <person name="Chan Y."/>
            <person name="Zeng H.H."/>
            <person name="Yu X.L."/>
            <person name="Leung W.K."/>
            <person name="Watt R.M."/>
        </authorList>
    </citation>
    <scope>NUCLEOTIDE SEQUENCE</scope>
    <source>
        <strain evidence="2">OMZ 835</strain>
    </source>
</reference>
<dbReference type="PANTHER" id="PTHR30298:SF0">
    <property type="entry name" value="PROTEIN YBFL-RELATED"/>
    <property type="match status" value="1"/>
</dbReference>
<dbReference type="Pfam" id="PF01609">
    <property type="entry name" value="DDE_Tnp_1"/>
    <property type="match status" value="1"/>
</dbReference>
<name>A0AAE9MRZ3_9SPIR</name>
<dbReference type="InterPro" id="IPR051698">
    <property type="entry name" value="Transposase_11-like"/>
</dbReference>
<dbReference type="GO" id="GO:0003677">
    <property type="term" value="F:DNA binding"/>
    <property type="evidence" value="ECO:0007669"/>
    <property type="project" value="InterPro"/>
</dbReference>
<dbReference type="EMBL" id="CP038804">
    <property type="protein sequence ID" value="UTY34568.1"/>
    <property type="molecule type" value="Genomic_DNA"/>
</dbReference>
<organism evidence="2 4">
    <name type="scientific">Treponema putidum</name>
    <dbReference type="NCBI Taxonomy" id="221027"/>
    <lineage>
        <taxon>Bacteria</taxon>
        <taxon>Pseudomonadati</taxon>
        <taxon>Spirochaetota</taxon>
        <taxon>Spirochaetia</taxon>
        <taxon>Spirochaetales</taxon>
        <taxon>Treponemataceae</taxon>
        <taxon>Treponema</taxon>
    </lineage>
</organism>
<feature type="domain" description="Transposase IS4-like" evidence="1">
    <location>
        <begin position="107"/>
        <end position="340"/>
    </location>
</feature>
<dbReference type="EMBL" id="CP038804">
    <property type="protein sequence ID" value="UTY32934.1"/>
    <property type="molecule type" value="Genomic_DNA"/>
</dbReference>
<dbReference type="PANTHER" id="PTHR30298">
    <property type="entry name" value="H REPEAT-ASSOCIATED PREDICTED TRANSPOSASE"/>
    <property type="match status" value="1"/>
</dbReference>
<dbReference type="InterPro" id="IPR047647">
    <property type="entry name" value="ISAs1_transpos"/>
</dbReference>
<gene>
    <name evidence="2" type="ORF">E4N74_02110</name>
    <name evidence="3" type="ORF">E4N74_11540</name>
</gene>
<accession>A0AAE9MRZ3</accession>
<dbReference type="GO" id="GO:0004803">
    <property type="term" value="F:transposase activity"/>
    <property type="evidence" value="ECO:0007669"/>
    <property type="project" value="InterPro"/>
</dbReference>
<evidence type="ECO:0000313" key="3">
    <source>
        <dbReference type="EMBL" id="UTY34568.1"/>
    </source>
</evidence>